<evidence type="ECO:0000259" key="2">
    <source>
        <dbReference type="PROSITE" id="PS51186"/>
    </source>
</evidence>
<evidence type="ECO:0000313" key="3">
    <source>
        <dbReference type="EMBL" id="TVM34142.1"/>
    </source>
</evidence>
<protein>
    <submittedName>
        <fullName evidence="3">MarR family transcriptional regulator</fullName>
    </submittedName>
</protein>
<dbReference type="InterPro" id="IPR036390">
    <property type="entry name" value="WH_DNA-bd_sf"/>
</dbReference>
<dbReference type="Gene3D" id="3.40.630.30">
    <property type="match status" value="1"/>
</dbReference>
<dbReference type="PROSITE" id="PS51186">
    <property type="entry name" value="GNAT"/>
    <property type="match status" value="1"/>
</dbReference>
<dbReference type="RefSeq" id="WP_144305140.1">
    <property type="nucleotide sequence ID" value="NZ_QMIF01000005.1"/>
</dbReference>
<dbReference type="InterPro" id="IPR000182">
    <property type="entry name" value="GNAT_dom"/>
</dbReference>
<dbReference type="Gene3D" id="1.10.10.10">
    <property type="entry name" value="Winged helix-like DNA-binding domain superfamily/Winged helix DNA-binding domain"/>
    <property type="match status" value="1"/>
</dbReference>
<evidence type="ECO:0000313" key="4">
    <source>
        <dbReference type="Proteomes" id="UP000434052"/>
    </source>
</evidence>
<name>A0A6P1ZHP3_9BACT</name>
<dbReference type="PANTHER" id="PTHR13947">
    <property type="entry name" value="GNAT FAMILY N-ACETYLTRANSFERASE"/>
    <property type="match status" value="1"/>
</dbReference>
<gene>
    <name evidence="3" type="ORF">DQK91_09585</name>
</gene>
<dbReference type="GO" id="GO:0003700">
    <property type="term" value="F:DNA-binding transcription factor activity"/>
    <property type="evidence" value="ECO:0007669"/>
    <property type="project" value="InterPro"/>
</dbReference>
<dbReference type="OrthoDB" id="1431064at2"/>
<dbReference type="Pfam" id="PF00583">
    <property type="entry name" value="Acetyltransf_1"/>
    <property type="match status" value="1"/>
</dbReference>
<sequence length="315" mass="35448">MDVLQELGKVALGSRLRRLGDVFACDAAKIFQMYGVDIQPKWFPVFYLLSQTEESSITAMAADIGCSHPVVSQAVKEMTKAGLIETGKSSEDGRMNVVKLSDAGRALIPGLEAQMQDVTEAMDELQGQMQHNLLKAIEETEYLLEEKSLHDRVLEQRKRRESQRVEILDYTPEFHDDFKRLNYEWIEKFFTVEDADRELLEHPNERILNPGGAILLARYEGEIVGVCALFRKDDETLELAKMAVTPKVQGRSIGWTLGCAAVDKARSLGAKKLHIDSNTKLKAAMKLYAKMGFVRVVGPPSPYEKCNIQLEKILD</sequence>
<dbReference type="SUPFAM" id="SSF46785">
    <property type="entry name" value="Winged helix' DNA-binding domain"/>
    <property type="match status" value="1"/>
</dbReference>
<proteinExistence type="predicted"/>
<dbReference type="AlphaFoldDB" id="A0A6P1ZHP3"/>
<dbReference type="Pfam" id="PF12802">
    <property type="entry name" value="MarR_2"/>
    <property type="match status" value="1"/>
</dbReference>
<dbReference type="SMART" id="SM00347">
    <property type="entry name" value="HTH_MARR"/>
    <property type="match status" value="1"/>
</dbReference>
<dbReference type="PANTHER" id="PTHR13947:SF37">
    <property type="entry name" value="LD18367P"/>
    <property type="match status" value="1"/>
</dbReference>
<dbReference type="SUPFAM" id="SSF55729">
    <property type="entry name" value="Acyl-CoA N-acyltransferases (Nat)"/>
    <property type="match status" value="1"/>
</dbReference>
<keyword evidence="1" id="KW-0808">Transferase</keyword>
<feature type="domain" description="N-acetyltransferase" evidence="2">
    <location>
        <begin position="165"/>
        <end position="315"/>
    </location>
</feature>
<dbReference type="InterPro" id="IPR050769">
    <property type="entry name" value="NAT_camello-type"/>
</dbReference>
<comment type="caution">
    <text evidence="3">The sequence shown here is derived from an EMBL/GenBank/DDBJ whole genome shotgun (WGS) entry which is preliminary data.</text>
</comment>
<dbReference type="InterPro" id="IPR036388">
    <property type="entry name" value="WH-like_DNA-bd_sf"/>
</dbReference>
<evidence type="ECO:0000256" key="1">
    <source>
        <dbReference type="ARBA" id="ARBA00022679"/>
    </source>
</evidence>
<dbReference type="EMBL" id="QMIF01000005">
    <property type="protein sequence ID" value="TVM34142.1"/>
    <property type="molecule type" value="Genomic_DNA"/>
</dbReference>
<organism evidence="3 4">
    <name type="scientific">Oceanidesulfovibrio marinus</name>
    <dbReference type="NCBI Taxonomy" id="370038"/>
    <lineage>
        <taxon>Bacteria</taxon>
        <taxon>Pseudomonadati</taxon>
        <taxon>Thermodesulfobacteriota</taxon>
        <taxon>Desulfovibrionia</taxon>
        <taxon>Desulfovibrionales</taxon>
        <taxon>Desulfovibrionaceae</taxon>
        <taxon>Oceanidesulfovibrio</taxon>
    </lineage>
</organism>
<dbReference type="InterPro" id="IPR000835">
    <property type="entry name" value="HTH_MarR-typ"/>
</dbReference>
<accession>A0A6P1ZHP3</accession>
<dbReference type="InterPro" id="IPR016181">
    <property type="entry name" value="Acyl_CoA_acyltransferase"/>
</dbReference>
<dbReference type="CDD" id="cd04301">
    <property type="entry name" value="NAT_SF"/>
    <property type="match status" value="1"/>
</dbReference>
<reference evidence="3 4" key="1">
    <citation type="submission" date="2018-06" db="EMBL/GenBank/DDBJ databases">
        <title>Complete genome of Desulfovibrio marinus P48SEP.</title>
        <authorList>
            <person name="Crispim J.S."/>
            <person name="Vidigal P.M.P."/>
            <person name="Silva L.C.F."/>
            <person name="Araujo L.C."/>
            <person name="Laguardia C.N."/>
            <person name="Dias R.S."/>
            <person name="Sousa M.P."/>
            <person name="Paula S.O."/>
            <person name="Silva C."/>
        </authorList>
    </citation>
    <scope>NUCLEOTIDE SEQUENCE [LARGE SCALE GENOMIC DNA]</scope>
    <source>
        <strain evidence="3 4">P48SEP</strain>
    </source>
</reference>
<dbReference type="Proteomes" id="UP000434052">
    <property type="component" value="Unassembled WGS sequence"/>
</dbReference>
<dbReference type="GO" id="GO:0008080">
    <property type="term" value="F:N-acetyltransferase activity"/>
    <property type="evidence" value="ECO:0007669"/>
    <property type="project" value="InterPro"/>
</dbReference>